<dbReference type="GO" id="GO:0016874">
    <property type="term" value="F:ligase activity"/>
    <property type="evidence" value="ECO:0007669"/>
    <property type="project" value="UniProtKB-KW"/>
</dbReference>
<comment type="similarity">
    <text evidence="1">Belongs to the class-I aminoacyl-tRNA synthetase family.</text>
</comment>
<dbReference type="PANTHER" id="PTHR10890">
    <property type="entry name" value="CYSTEINYL-TRNA SYNTHETASE"/>
    <property type="match status" value="1"/>
</dbReference>
<evidence type="ECO:0000256" key="1">
    <source>
        <dbReference type="ARBA" id="ARBA00005594"/>
    </source>
</evidence>
<name>A0ABM1F4Z1_PRICU</name>
<protein>
    <submittedName>
        <fullName evidence="7">Probable cysteine--tRNA ligase, mitochondrial</fullName>
    </submittedName>
</protein>
<dbReference type="Pfam" id="PF01406">
    <property type="entry name" value="tRNA-synt_1e"/>
    <property type="match status" value="1"/>
</dbReference>
<evidence type="ECO:0000313" key="6">
    <source>
        <dbReference type="Proteomes" id="UP000695022"/>
    </source>
</evidence>
<evidence type="ECO:0000256" key="3">
    <source>
        <dbReference type="ARBA" id="ARBA00022741"/>
    </source>
</evidence>
<proteinExistence type="inferred from homology"/>
<dbReference type="InterPro" id="IPR014729">
    <property type="entry name" value="Rossmann-like_a/b/a_fold"/>
</dbReference>
<dbReference type="InterPro" id="IPR032678">
    <property type="entry name" value="tRNA-synt_1_cat_dom"/>
</dbReference>
<gene>
    <name evidence="7" type="primary">LOC106819383</name>
</gene>
<dbReference type="PANTHER" id="PTHR10890:SF27">
    <property type="entry name" value="CYSTEINE--TRNA LIGASE, MITOCHONDRIAL-RELATED"/>
    <property type="match status" value="1"/>
</dbReference>
<organism evidence="6 7">
    <name type="scientific">Priapulus caudatus</name>
    <name type="common">Priapulid worm</name>
    <dbReference type="NCBI Taxonomy" id="37621"/>
    <lineage>
        <taxon>Eukaryota</taxon>
        <taxon>Metazoa</taxon>
        <taxon>Ecdysozoa</taxon>
        <taxon>Scalidophora</taxon>
        <taxon>Priapulida</taxon>
        <taxon>Priapulimorpha</taxon>
        <taxon>Priapulimorphida</taxon>
        <taxon>Priapulidae</taxon>
        <taxon>Priapulus</taxon>
    </lineage>
</organism>
<feature type="domain" description="tRNA synthetases class I catalytic" evidence="5">
    <location>
        <begin position="46"/>
        <end position="253"/>
    </location>
</feature>
<keyword evidence="2 7" id="KW-0436">Ligase</keyword>
<keyword evidence="3" id="KW-0547">Nucleotide-binding</keyword>
<evidence type="ECO:0000259" key="5">
    <source>
        <dbReference type="Pfam" id="PF01406"/>
    </source>
</evidence>
<accession>A0ABM1F4Z1</accession>
<feature type="non-terminal residue" evidence="7">
    <location>
        <position position="1"/>
    </location>
</feature>
<dbReference type="Proteomes" id="UP000695022">
    <property type="component" value="Unplaced"/>
</dbReference>
<evidence type="ECO:0000256" key="2">
    <source>
        <dbReference type="ARBA" id="ARBA00022598"/>
    </source>
</evidence>
<dbReference type="RefSeq" id="XP_014679512.1">
    <property type="nucleotide sequence ID" value="XM_014824026.1"/>
</dbReference>
<dbReference type="GeneID" id="106819383"/>
<dbReference type="PRINTS" id="PR00983">
    <property type="entry name" value="TRNASYNTHCYS"/>
</dbReference>
<dbReference type="InterPro" id="IPR024909">
    <property type="entry name" value="Cys-tRNA/MSH_ligase"/>
</dbReference>
<dbReference type="Gene3D" id="3.40.50.620">
    <property type="entry name" value="HUPs"/>
    <property type="match status" value="1"/>
</dbReference>
<keyword evidence="4" id="KW-0067">ATP-binding</keyword>
<evidence type="ECO:0000256" key="4">
    <source>
        <dbReference type="ARBA" id="ARBA00022840"/>
    </source>
</evidence>
<keyword evidence="6" id="KW-1185">Reference proteome</keyword>
<reference evidence="7" key="1">
    <citation type="submission" date="2025-08" db="UniProtKB">
        <authorList>
            <consortium name="RefSeq"/>
        </authorList>
    </citation>
    <scope>IDENTIFICATION</scope>
</reference>
<sequence>ARTAARNSGSIQRQCVPFPRGHDTGVVVFNSQTRTKTPLVLPHGRIATWYQCGPTVYEDPHLGHALCYVRSDILRRLLEEFFGIDVVMVMGVTDVNDKVFDRARELGVDYQHVAKTCEARFFDDMAKVKVLPPTVVTRVSEHIPQVVAFVSRLVDRGFAYKTPRGSVYFDVSRYGRYGKLMTHSVEAEVRESHDPEKKHPRDFALWKAAKPGEPTWRSPWSAGRPGWHIECSTMASEVFGRKLDIHTGGIDLVS</sequence>
<evidence type="ECO:0000313" key="7">
    <source>
        <dbReference type="RefSeq" id="XP_014679512.1"/>
    </source>
</evidence>
<dbReference type="SUPFAM" id="SSF52374">
    <property type="entry name" value="Nucleotidylyl transferase"/>
    <property type="match status" value="1"/>
</dbReference>